<sequence length="299" mass="34533">MAENLGLHALPLHAHEVCLVVGLYIFIAQVISPLASARLFPHAYANFDSRTRIGWNVHVVSFVPSCIVNILSFYIILFDEERKTWAGAGNWEKRVGGYTGLIGFTQSVALGYFLWNFYMCLRHLHIFWVEYARTRWRYLRHVRTRFLFLLHELSTPFLNIHWFCDKLGLTGTTYQAINGAFLVVTFFCCRLVWGTYGSVNVFNDVLRAITTGYNESQLVDHKMARESDFPGSDDPSHQTTLYTTERHLPCWLGAVHLASNVVLGLLNFYLFLKMIQTIRKRFDRPLGTTRTPRTKDKVN</sequence>
<dbReference type="PANTHER" id="PTHR13439:SF0">
    <property type="entry name" value="TOPOISOMERASE I DAMAGE AFFECTED PROTEIN 4"/>
    <property type="match status" value="1"/>
</dbReference>
<evidence type="ECO:0000256" key="4">
    <source>
        <dbReference type="ARBA" id="ARBA00023136"/>
    </source>
</evidence>
<evidence type="ECO:0000313" key="8">
    <source>
        <dbReference type="EMBL" id="KAK3050075.1"/>
    </source>
</evidence>
<keyword evidence="4 5" id="KW-0472">Membrane</keyword>
<dbReference type="Proteomes" id="UP001271007">
    <property type="component" value="Unassembled WGS sequence"/>
</dbReference>
<dbReference type="Pfam" id="PF03798">
    <property type="entry name" value="TRAM_LAG1_CLN8"/>
    <property type="match status" value="1"/>
</dbReference>
<evidence type="ECO:0000256" key="2">
    <source>
        <dbReference type="ARBA" id="ARBA00022692"/>
    </source>
</evidence>
<dbReference type="GO" id="GO:0055088">
    <property type="term" value="P:lipid homeostasis"/>
    <property type="evidence" value="ECO:0007669"/>
    <property type="project" value="TreeGrafter"/>
</dbReference>
<name>A0AAJ0GA62_9PEZI</name>
<evidence type="ECO:0000256" key="6">
    <source>
        <dbReference type="SAM" id="Phobius"/>
    </source>
</evidence>
<dbReference type="GO" id="GO:0005783">
    <property type="term" value="C:endoplasmic reticulum"/>
    <property type="evidence" value="ECO:0007669"/>
    <property type="project" value="TreeGrafter"/>
</dbReference>
<protein>
    <recommendedName>
        <fullName evidence="7">TLC domain-containing protein</fullName>
    </recommendedName>
</protein>
<accession>A0AAJ0GA62</accession>
<dbReference type="PANTHER" id="PTHR13439">
    <property type="entry name" value="CT120 PROTEIN"/>
    <property type="match status" value="1"/>
</dbReference>
<evidence type="ECO:0000256" key="3">
    <source>
        <dbReference type="ARBA" id="ARBA00022989"/>
    </source>
</evidence>
<evidence type="ECO:0000313" key="9">
    <source>
        <dbReference type="Proteomes" id="UP001271007"/>
    </source>
</evidence>
<proteinExistence type="predicted"/>
<dbReference type="InterPro" id="IPR006634">
    <property type="entry name" value="TLC-dom"/>
</dbReference>
<feature type="transmembrane region" description="Helical" evidence="6">
    <location>
        <begin position="53"/>
        <end position="77"/>
    </location>
</feature>
<feature type="domain" description="TLC" evidence="7">
    <location>
        <begin position="50"/>
        <end position="283"/>
    </location>
</feature>
<dbReference type="GO" id="GO:0016020">
    <property type="term" value="C:membrane"/>
    <property type="evidence" value="ECO:0007669"/>
    <property type="project" value="UniProtKB-SubCell"/>
</dbReference>
<organism evidence="8 9">
    <name type="scientific">Extremus antarcticus</name>
    <dbReference type="NCBI Taxonomy" id="702011"/>
    <lineage>
        <taxon>Eukaryota</taxon>
        <taxon>Fungi</taxon>
        <taxon>Dikarya</taxon>
        <taxon>Ascomycota</taxon>
        <taxon>Pezizomycotina</taxon>
        <taxon>Dothideomycetes</taxon>
        <taxon>Dothideomycetidae</taxon>
        <taxon>Mycosphaerellales</taxon>
        <taxon>Extremaceae</taxon>
        <taxon>Extremus</taxon>
    </lineage>
</organism>
<comment type="caution">
    <text evidence="8">The sequence shown here is derived from an EMBL/GenBank/DDBJ whole genome shotgun (WGS) entry which is preliminary data.</text>
</comment>
<keyword evidence="3 6" id="KW-1133">Transmembrane helix</keyword>
<evidence type="ECO:0000259" key="7">
    <source>
        <dbReference type="PROSITE" id="PS50922"/>
    </source>
</evidence>
<feature type="transmembrane region" description="Helical" evidence="6">
    <location>
        <begin position="176"/>
        <end position="196"/>
    </location>
</feature>
<dbReference type="AlphaFoldDB" id="A0AAJ0GA62"/>
<dbReference type="InterPro" id="IPR050846">
    <property type="entry name" value="TLCD"/>
</dbReference>
<reference evidence="8" key="1">
    <citation type="submission" date="2023-04" db="EMBL/GenBank/DDBJ databases">
        <title>Black Yeasts Isolated from many extreme environments.</title>
        <authorList>
            <person name="Coleine C."/>
            <person name="Stajich J.E."/>
            <person name="Selbmann L."/>
        </authorList>
    </citation>
    <scope>NUCLEOTIDE SEQUENCE</scope>
    <source>
        <strain evidence="8">CCFEE 5312</strain>
    </source>
</reference>
<dbReference type="PROSITE" id="PS50922">
    <property type="entry name" value="TLC"/>
    <property type="match status" value="1"/>
</dbReference>
<evidence type="ECO:0000256" key="1">
    <source>
        <dbReference type="ARBA" id="ARBA00004141"/>
    </source>
</evidence>
<dbReference type="SMART" id="SM00724">
    <property type="entry name" value="TLC"/>
    <property type="match status" value="1"/>
</dbReference>
<feature type="transmembrane region" description="Helical" evidence="6">
    <location>
        <begin position="251"/>
        <end position="272"/>
    </location>
</feature>
<keyword evidence="2 5" id="KW-0812">Transmembrane</keyword>
<dbReference type="EMBL" id="JAWDJX010000035">
    <property type="protein sequence ID" value="KAK3050075.1"/>
    <property type="molecule type" value="Genomic_DNA"/>
</dbReference>
<feature type="transmembrane region" description="Helical" evidence="6">
    <location>
        <begin position="12"/>
        <end position="32"/>
    </location>
</feature>
<gene>
    <name evidence="8" type="ORF">LTR09_008730</name>
</gene>
<keyword evidence="9" id="KW-1185">Reference proteome</keyword>
<comment type="subcellular location">
    <subcellularLocation>
        <location evidence="1">Membrane</location>
        <topology evidence="1">Multi-pass membrane protein</topology>
    </subcellularLocation>
</comment>
<feature type="transmembrane region" description="Helical" evidence="6">
    <location>
        <begin position="97"/>
        <end position="118"/>
    </location>
</feature>
<evidence type="ECO:0000256" key="5">
    <source>
        <dbReference type="PROSITE-ProRule" id="PRU00205"/>
    </source>
</evidence>